<gene>
    <name evidence="6" type="ORF">BRARA_A01042</name>
</gene>
<proteinExistence type="predicted"/>
<dbReference type="InterPro" id="IPR036390">
    <property type="entry name" value="WH_DNA-bd_sf"/>
</dbReference>
<dbReference type="GO" id="GO:0008270">
    <property type="term" value="F:zinc ion binding"/>
    <property type="evidence" value="ECO:0007669"/>
    <property type="project" value="UniProtKB-KW"/>
</dbReference>
<feature type="zinc finger region" description="C3H1-type" evidence="3">
    <location>
        <begin position="1033"/>
        <end position="1061"/>
    </location>
</feature>
<keyword evidence="3" id="KW-0863">Zinc-finger</keyword>
<dbReference type="InterPro" id="IPR055414">
    <property type="entry name" value="LRR_R13L4/SHOC2-like"/>
</dbReference>
<dbReference type="PANTHER" id="PTHR11017">
    <property type="entry name" value="LEUCINE-RICH REPEAT-CONTAINING PROTEIN"/>
    <property type="match status" value="1"/>
</dbReference>
<name>A0A398AS48_BRACM</name>
<feature type="region of interest" description="Disordered" evidence="4">
    <location>
        <begin position="1068"/>
        <end position="1092"/>
    </location>
</feature>
<dbReference type="PROSITE" id="PS50103">
    <property type="entry name" value="ZF_C3H1"/>
    <property type="match status" value="1"/>
</dbReference>
<keyword evidence="3" id="KW-0479">Metal-binding</keyword>
<dbReference type="InterPro" id="IPR002182">
    <property type="entry name" value="NB-ARC"/>
</dbReference>
<dbReference type="Pfam" id="PF00642">
    <property type="entry name" value="zf-CCCH"/>
    <property type="match status" value="1"/>
</dbReference>
<dbReference type="SUPFAM" id="SSF52540">
    <property type="entry name" value="P-loop containing nucleoside triphosphate hydrolases"/>
    <property type="match status" value="1"/>
</dbReference>
<dbReference type="InterPro" id="IPR011713">
    <property type="entry name" value="Leu-rich_rpt_3"/>
</dbReference>
<dbReference type="InterPro" id="IPR027417">
    <property type="entry name" value="P-loop_NTPase"/>
</dbReference>
<dbReference type="InterPro" id="IPR058192">
    <property type="entry name" value="WHD_ROQ1-like"/>
</dbReference>
<evidence type="ECO:0000259" key="5">
    <source>
        <dbReference type="PROSITE" id="PS50103"/>
    </source>
</evidence>
<evidence type="ECO:0000313" key="6">
    <source>
        <dbReference type="EMBL" id="RID78193.1"/>
    </source>
</evidence>
<dbReference type="Pfam" id="PF00931">
    <property type="entry name" value="NB-ARC"/>
    <property type="match status" value="1"/>
</dbReference>
<dbReference type="FunFam" id="3.80.10.10:FF:000386">
    <property type="entry name" value="Disease resistance protein RPS4"/>
    <property type="match status" value="1"/>
</dbReference>
<keyword evidence="1" id="KW-0433">Leucine-rich repeat</keyword>
<dbReference type="PRINTS" id="PR00364">
    <property type="entry name" value="DISEASERSIST"/>
</dbReference>
<dbReference type="InterPro" id="IPR032675">
    <property type="entry name" value="LRR_dom_sf"/>
</dbReference>
<dbReference type="Gene3D" id="3.80.10.10">
    <property type="entry name" value="Ribonuclease Inhibitor"/>
    <property type="match status" value="2"/>
</dbReference>
<dbReference type="PANTHER" id="PTHR11017:SF278">
    <property type="entry name" value="SERINE_THREONINE-PROTEIN PHOSPHATASE 1 REGULATORY SUBUNIT 10"/>
    <property type="match status" value="1"/>
</dbReference>
<accession>A0A398AS48</accession>
<feature type="domain" description="C3H1-type" evidence="5">
    <location>
        <begin position="1033"/>
        <end position="1061"/>
    </location>
</feature>
<evidence type="ECO:0000256" key="3">
    <source>
        <dbReference type="PROSITE-ProRule" id="PRU00723"/>
    </source>
</evidence>
<organism evidence="6 7">
    <name type="scientific">Brassica campestris</name>
    <name type="common">Field mustard</name>
    <dbReference type="NCBI Taxonomy" id="3711"/>
    <lineage>
        <taxon>Eukaryota</taxon>
        <taxon>Viridiplantae</taxon>
        <taxon>Streptophyta</taxon>
        <taxon>Embryophyta</taxon>
        <taxon>Tracheophyta</taxon>
        <taxon>Spermatophyta</taxon>
        <taxon>Magnoliopsida</taxon>
        <taxon>eudicotyledons</taxon>
        <taxon>Gunneridae</taxon>
        <taxon>Pentapetalae</taxon>
        <taxon>rosids</taxon>
        <taxon>malvids</taxon>
        <taxon>Brassicales</taxon>
        <taxon>Brassicaceae</taxon>
        <taxon>Brassiceae</taxon>
        <taxon>Brassica</taxon>
    </lineage>
</organism>
<evidence type="ECO:0000256" key="2">
    <source>
        <dbReference type="ARBA" id="ARBA00022737"/>
    </source>
</evidence>
<dbReference type="InterPro" id="IPR044974">
    <property type="entry name" value="Disease_R_plants"/>
</dbReference>
<dbReference type="AlphaFoldDB" id="A0A398AS48"/>
<dbReference type="EMBL" id="CM010628">
    <property type="protein sequence ID" value="RID78193.1"/>
    <property type="molecule type" value="Genomic_DNA"/>
</dbReference>
<dbReference type="Proteomes" id="UP000264353">
    <property type="component" value="Chromosome A1"/>
</dbReference>
<dbReference type="GO" id="GO:0051707">
    <property type="term" value="P:response to other organism"/>
    <property type="evidence" value="ECO:0007669"/>
    <property type="project" value="UniProtKB-ARBA"/>
</dbReference>
<sequence>MKLRGTRLSLESILSLLNRSQPSSPQIVGLWGMAGIGKTTITRDFFRTQAERYDVCYFLPDFHLMCQTKGLSYLRDDFFSKIFGAEKVFVDACDTKPSVTRDRFLGKKVLIVLDGVSSAKDAEVLVGGFGWFSGGHTIILTSRNRQVLVQCNAKVIYEIEKLPKLESLHLCCKFASKENCKGRMSLTSELVDYASGNPLALRVLGLSIQNQSMKDQKQHLRRLRQHPPVKILDAFKISFTGRDDDEKSIFLDLACFFRGEDRDRVVKILDGCGFSTDLGIYGLIDESLISLLDNKIEMPNIFQDAGRFVVCQEHEEPGNRSRLWDSSHIAGVLKNNTKKTVCHFFHGTEAVEGIFLDASGLTFDLSSTAFERMYRLRLLKIHCPTSVNHCKVCLPEGLHSLPDELRLLHWEKYPLGSLPRNFNPKNLVELNMPYSNLTKVWKGTKNLEKLKRIILSHSQQLTKFPRLSKAMNLEHIDLEGCTSLVKVNSSILHHHKLTFLSLRNCSRLRVMPTTVHLKSLEVLNLSGCSELENLQDFSLNLKEIYLAGAAIRELPSSIGDLTRLVTLDLENCESLQHLPPGISNLKAMMTLKLSGCSNLKSLPVLDALFLQDSQRSNTRITMEESVSINLHSAIQESRLDGSETLLNLDNLQLRSDIRGSCFSREALEEFLPAFECQTTEYHKKAGHGLYALVSLFLCNAYLVDIPEDICWLASVMRLDLGGNSFSQIPKSIKEFRKLHSLRLRHCKNLKSLPELPRSLVTLNAHGCLSLKSFPTSFEQFPRHFTFSNCFNLSPKVVRKYIGKALDSVKGMAKGILQEHINAPAFSICIPASAGHQSSVNFQAGSSVMIQLAPGMLKTLSGFVLSVVVEFWNNYSNTAGFGIKCICRKSRIDLSPRLERIFHCWAPKEPTTVQRDHMFVFGSVKMHHAEAVNHDFLSDSVTFEFHPVNSENQLLGDSCTVKRCGVYLITEATGNTTLSAKRPSSSMDSGGLSSMEHVAPPYKRCRLKGVIEIVILSLRKRKREMSVPTVKSFSKVKSLCRSYVRTGNCAVGPSCSFDHPTWVFTEKPKRLSASKSNQATSGKDAIDTEQEEE</sequence>
<evidence type="ECO:0000256" key="1">
    <source>
        <dbReference type="ARBA" id="ARBA00022614"/>
    </source>
</evidence>
<dbReference type="SUPFAM" id="SSF46785">
    <property type="entry name" value="Winged helix' DNA-binding domain"/>
    <property type="match status" value="1"/>
</dbReference>
<dbReference type="GO" id="GO:0043531">
    <property type="term" value="F:ADP binding"/>
    <property type="evidence" value="ECO:0007669"/>
    <property type="project" value="InterPro"/>
</dbReference>
<dbReference type="Pfam" id="PF23598">
    <property type="entry name" value="LRR_14"/>
    <property type="match status" value="1"/>
</dbReference>
<dbReference type="Gene3D" id="3.40.50.300">
    <property type="entry name" value="P-loop containing nucleotide triphosphate hydrolases"/>
    <property type="match status" value="1"/>
</dbReference>
<reference evidence="6 7" key="1">
    <citation type="submission" date="2018-06" db="EMBL/GenBank/DDBJ databases">
        <title>WGS assembly of Brassica rapa FPsc.</title>
        <authorList>
            <person name="Bowman J."/>
            <person name="Kohchi T."/>
            <person name="Yamato K."/>
            <person name="Jenkins J."/>
            <person name="Shu S."/>
            <person name="Ishizaki K."/>
            <person name="Yamaoka S."/>
            <person name="Nishihama R."/>
            <person name="Nakamura Y."/>
            <person name="Berger F."/>
            <person name="Adam C."/>
            <person name="Aki S."/>
            <person name="Althoff F."/>
            <person name="Araki T."/>
            <person name="Arteaga-Vazquez M."/>
            <person name="Balasubrmanian S."/>
            <person name="Bauer D."/>
            <person name="Boehm C."/>
            <person name="Briginshaw L."/>
            <person name="Caballero-Perez J."/>
            <person name="Catarino B."/>
            <person name="Chen F."/>
            <person name="Chiyoda S."/>
            <person name="Chovatia M."/>
            <person name="Davies K."/>
            <person name="Delmans M."/>
            <person name="Demura T."/>
            <person name="Dierschke T."/>
            <person name="Dolan L."/>
            <person name="Dorantes-Acosta A."/>
            <person name="Eklund D."/>
            <person name="Florent S."/>
            <person name="Flores-Sandoval E."/>
            <person name="Fujiyama A."/>
            <person name="Fukuzawa H."/>
            <person name="Galik B."/>
            <person name="Grimanelli D."/>
            <person name="Grimwood J."/>
            <person name="Grossniklaus U."/>
            <person name="Hamada T."/>
            <person name="Haseloff J."/>
            <person name="Hetherington A."/>
            <person name="Higo A."/>
            <person name="Hirakawa Y."/>
            <person name="Hundley H."/>
            <person name="Ikeda Y."/>
            <person name="Inoue K."/>
            <person name="Inoue S."/>
            <person name="Ishida S."/>
            <person name="Jia Q."/>
            <person name="Kakita M."/>
            <person name="Kanazawa T."/>
            <person name="Kawai Y."/>
            <person name="Kawashima T."/>
            <person name="Kennedy M."/>
            <person name="Kinose K."/>
            <person name="Kinoshita T."/>
            <person name="Kohara Y."/>
            <person name="Koide E."/>
            <person name="Komatsu K."/>
            <person name="Kopischke S."/>
            <person name="Kubo M."/>
            <person name="Kyozuka J."/>
            <person name="Lagercrantz U."/>
            <person name="Lin S."/>
            <person name="Lindquist E."/>
            <person name="Lipzen A."/>
            <person name="Lu C."/>
            <person name="Luna E."/>
            <person name="Martienssen R."/>
            <person name="Minamino N."/>
            <person name="Mizutani M."/>
            <person name="Mizutani M."/>
            <person name="Mochizuki N."/>
            <person name="Monte I."/>
            <person name="Mosher R."/>
            <person name="Nagasaki H."/>
            <person name="Nakagami H."/>
            <person name="Naramoto S."/>
            <person name="Nishitani K."/>
            <person name="Ohtani M."/>
            <person name="Okamoto T."/>
            <person name="Okumura M."/>
            <person name="Phillips J."/>
            <person name="Pollak B."/>
            <person name="Reinders A."/>
            <person name="Roevekamp M."/>
            <person name="Sano R."/>
            <person name="Sawa S."/>
            <person name="Schmid M."/>
            <person name="Shirakawa M."/>
            <person name="Solano R."/>
            <person name="Spunde A."/>
            <person name="Suetsugu N."/>
            <person name="Sugano S."/>
            <person name="Sugiyama A."/>
            <person name="Sun R."/>
            <person name="Suzuki Y."/>
            <person name="Takenaka M."/>
            <person name="Takezawa D."/>
            <person name="Tomogane H."/>
            <person name="Tsuzuki M."/>
            <person name="Ueda T."/>
            <person name="Umeda M."/>
            <person name="Ward J."/>
            <person name="Watanabe Y."/>
            <person name="Yazaki K."/>
            <person name="Yokoyama R."/>
            <person name="Yoshitake Y."/>
            <person name="Yotsui I."/>
            <person name="Zachgo S."/>
            <person name="Schmutz J."/>
        </authorList>
    </citation>
    <scope>NUCLEOTIDE SEQUENCE [LARGE SCALE GENOMIC DNA]</scope>
    <source>
        <strain evidence="7">cv. B-3</strain>
    </source>
</reference>
<keyword evidence="2" id="KW-0677">Repeat</keyword>
<dbReference type="GO" id="GO:0006952">
    <property type="term" value="P:defense response"/>
    <property type="evidence" value="ECO:0007669"/>
    <property type="project" value="UniProtKB-KW"/>
</dbReference>
<keyword evidence="3" id="KW-0862">Zinc</keyword>
<dbReference type="Pfam" id="PF23282">
    <property type="entry name" value="WHD_ROQ1"/>
    <property type="match status" value="1"/>
</dbReference>
<protein>
    <recommendedName>
        <fullName evidence="5">C3H1-type domain-containing protein</fullName>
    </recommendedName>
</protein>
<dbReference type="InterPro" id="IPR000571">
    <property type="entry name" value="Znf_CCCH"/>
</dbReference>
<evidence type="ECO:0000256" key="4">
    <source>
        <dbReference type="SAM" id="MobiDB-lite"/>
    </source>
</evidence>
<dbReference type="SUPFAM" id="SSF52058">
    <property type="entry name" value="L domain-like"/>
    <property type="match status" value="1"/>
</dbReference>
<evidence type="ECO:0000313" key="7">
    <source>
        <dbReference type="Proteomes" id="UP000264353"/>
    </source>
</evidence>
<dbReference type="Pfam" id="PF07725">
    <property type="entry name" value="LRR_3"/>
    <property type="match status" value="1"/>
</dbReference>